<accession>A0ABS0WMN4</accession>
<dbReference type="Pfam" id="PF01915">
    <property type="entry name" value="Glyco_hydro_3_C"/>
    <property type="match status" value="1"/>
</dbReference>
<evidence type="ECO:0000256" key="3">
    <source>
        <dbReference type="ARBA" id="ARBA00022801"/>
    </source>
</evidence>
<dbReference type="SUPFAM" id="SSF52279">
    <property type="entry name" value="Beta-D-glucan exohydrolase, C-terminal domain"/>
    <property type="match status" value="1"/>
</dbReference>
<dbReference type="InterPro" id="IPR013783">
    <property type="entry name" value="Ig-like_fold"/>
</dbReference>
<feature type="domain" description="Fibronectin type III-like" evidence="4">
    <location>
        <begin position="700"/>
        <end position="769"/>
    </location>
</feature>
<gene>
    <name evidence="5" type="ORF">JBL43_03090</name>
</gene>
<dbReference type="Gene3D" id="3.20.20.300">
    <property type="entry name" value="Glycoside hydrolase, family 3, N-terminal domain"/>
    <property type="match status" value="1"/>
</dbReference>
<evidence type="ECO:0000259" key="4">
    <source>
        <dbReference type="SMART" id="SM01217"/>
    </source>
</evidence>
<comment type="similarity">
    <text evidence="1">Belongs to the glycosyl hydrolase 3 family.</text>
</comment>
<dbReference type="InterPro" id="IPR026891">
    <property type="entry name" value="Fn3-like"/>
</dbReference>
<evidence type="ECO:0000313" key="5">
    <source>
        <dbReference type="EMBL" id="MBJ2173204.1"/>
    </source>
</evidence>
<dbReference type="Pfam" id="PF00933">
    <property type="entry name" value="Glyco_hydro_3"/>
    <property type="match status" value="1"/>
</dbReference>
<dbReference type="InterPro" id="IPR002772">
    <property type="entry name" value="Glyco_hydro_3_C"/>
</dbReference>
<reference evidence="5 6" key="1">
    <citation type="submission" date="2020-12" db="EMBL/GenBank/DDBJ databases">
        <title>Aureibaculum luteum sp. nov. and Aureibaculum flavum sp. nov., novel members of the family Flavobacteriaceae isolated from Antarctic intertidal sediments.</title>
        <authorList>
            <person name="He X."/>
            <person name="Zhang X."/>
        </authorList>
    </citation>
    <scope>NUCLEOTIDE SEQUENCE [LARGE SCALE GENOMIC DNA]</scope>
    <source>
        <strain evidence="5 6">A20</strain>
    </source>
</reference>
<dbReference type="SUPFAM" id="SSF51445">
    <property type="entry name" value="(Trans)glycosidases"/>
    <property type="match status" value="1"/>
</dbReference>
<dbReference type="Gene3D" id="3.40.50.1700">
    <property type="entry name" value="Glycoside hydrolase family 3 C-terminal domain"/>
    <property type="match status" value="1"/>
</dbReference>
<dbReference type="SMART" id="SM01217">
    <property type="entry name" value="Fn3_like"/>
    <property type="match status" value="1"/>
</dbReference>
<keyword evidence="6" id="KW-1185">Reference proteome</keyword>
<dbReference type="Pfam" id="PF14310">
    <property type="entry name" value="Fn3-like"/>
    <property type="match status" value="1"/>
</dbReference>
<dbReference type="Proteomes" id="UP000623301">
    <property type="component" value="Unassembled WGS sequence"/>
</dbReference>
<proteinExistence type="inferred from homology"/>
<dbReference type="GO" id="GO:0016787">
    <property type="term" value="F:hydrolase activity"/>
    <property type="evidence" value="ECO:0007669"/>
    <property type="project" value="UniProtKB-KW"/>
</dbReference>
<dbReference type="PANTHER" id="PTHR42721">
    <property type="entry name" value="SUGAR HYDROLASE-RELATED"/>
    <property type="match status" value="1"/>
</dbReference>
<dbReference type="InterPro" id="IPR017853">
    <property type="entry name" value="GH"/>
</dbReference>
<comment type="caution">
    <text evidence="5">The sequence shown here is derived from an EMBL/GenBank/DDBJ whole genome shotgun (WGS) entry which is preliminary data.</text>
</comment>
<evidence type="ECO:0000256" key="2">
    <source>
        <dbReference type="ARBA" id="ARBA00022729"/>
    </source>
</evidence>
<sequence>MFSVKAQTKRIYHKNWIDFNKNGQKDIYEDQNQSIEKRIENLLSLMTVEEKTNQLVTLYGYGRVAEDEIPTASWKNELWKDGLANIDEASNGVSEKAQFTFPYSKHVWALNKIQTFFIEETRLGIPVEFTNEGIRGLNHVKATSFPAQIGMGSTFNPELMYKTGQVIGKEAYALGYNNIYSPVLDVARDQRWGRIVESFGEDPFLVSEYGVQISKGIQEQGVVNSLKHFAVYSAPKGGRDGHVRLDPHITWRDMHLMYLYPFKRVIQETNIMGVMSSYNDYDGEPIIGSHYFQTELLRDTYGFNGYVVSDSDALINLYNKHHVADSYKQAIQQALTAGLNVRTTFNHPENFIKPLRELVKEGGISIKLLDSRVKDVLRVKFNEGLFNNPYRDEKNADRVVKNEAHKKIALQASRESIILLKNKNSILPLDKNKLKNILVCGPTAKSKSSSISRYGALKTDVIAGFEGIKNYLKDDVKITYAKGIDLKDKNWPDSEVFNVPLDTDEEAQIDEALSMAKSADAIVLFVGEDEKMVGENLSRTNLDLPGHQKQLLSALSETGKPLIVVLINGHPLSINYADRQTDAILEAWFPGEFGGQAIAEVIFGDYNPGGKLPVTVLRSVGQIPYNFPYKPHSQRGQAKDGPNGTGDSRVVTELYPFGFGLSYTSFEYSNLNVNSNITTVSGDVTISFDVENTGVKAGDVVPQLYVNDETSSLTVYEWQLRGFNRIHLKPKEQKTVTFILQPKDLELINKNRIFVVEPGKFNIAIGNSSKDFQLKDSFVIIK</sequence>
<dbReference type="PRINTS" id="PR00133">
    <property type="entry name" value="GLHYDRLASE3"/>
</dbReference>
<dbReference type="InterPro" id="IPR044993">
    <property type="entry name" value="BXL"/>
</dbReference>
<dbReference type="InterPro" id="IPR001764">
    <property type="entry name" value="Glyco_hydro_3_N"/>
</dbReference>
<dbReference type="Gene3D" id="2.60.40.10">
    <property type="entry name" value="Immunoglobulins"/>
    <property type="match status" value="1"/>
</dbReference>
<dbReference type="RefSeq" id="WP_198839992.1">
    <property type="nucleotide sequence ID" value="NZ_JAEHFJ010000001.1"/>
</dbReference>
<dbReference type="InterPro" id="IPR036881">
    <property type="entry name" value="Glyco_hydro_3_C_sf"/>
</dbReference>
<keyword evidence="3 5" id="KW-0378">Hydrolase</keyword>
<organism evidence="5 6">
    <name type="scientific">Aureibaculum flavum</name>
    <dbReference type="NCBI Taxonomy" id="2795986"/>
    <lineage>
        <taxon>Bacteria</taxon>
        <taxon>Pseudomonadati</taxon>
        <taxon>Bacteroidota</taxon>
        <taxon>Flavobacteriia</taxon>
        <taxon>Flavobacteriales</taxon>
        <taxon>Flavobacteriaceae</taxon>
        <taxon>Aureibaculum</taxon>
    </lineage>
</organism>
<keyword evidence="2" id="KW-0732">Signal</keyword>
<dbReference type="InterPro" id="IPR036962">
    <property type="entry name" value="Glyco_hydro_3_N_sf"/>
</dbReference>
<evidence type="ECO:0000256" key="1">
    <source>
        <dbReference type="ARBA" id="ARBA00005336"/>
    </source>
</evidence>
<dbReference type="EMBL" id="JAEHFJ010000001">
    <property type="protein sequence ID" value="MBJ2173204.1"/>
    <property type="molecule type" value="Genomic_DNA"/>
</dbReference>
<name>A0ABS0WMN4_9FLAO</name>
<evidence type="ECO:0000313" key="6">
    <source>
        <dbReference type="Proteomes" id="UP000623301"/>
    </source>
</evidence>
<dbReference type="PANTHER" id="PTHR42721:SF3">
    <property type="entry name" value="BETA-D-XYLOSIDASE 5-RELATED"/>
    <property type="match status" value="1"/>
</dbReference>
<protein>
    <submittedName>
        <fullName evidence="5">Glycoside hydrolase family 3 C-terminal domain-containing protein</fullName>
    </submittedName>
</protein>